<evidence type="ECO:0000256" key="4">
    <source>
        <dbReference type="ARBA" id="ARBA00022630"/>
    </source>
</evidence>
<gene>
    <name evidence="13" type="ORF">GCM10010990_25150</name>
</gene>
<dbReference type="NCBIfam" id="TIGR00229">
    <property type="entry name" value="sensory_box"/>
    <property type="match status" value="2"/>
</dbReference>
<dbReference type="PROSITE" id="PS50113">
    <property type="entry name" value="PAC"/>
    <property type="match status" value="1"/>
</dbReference>
<comment type="caution">
    <text evidence="13">The sequence shown here is derived from an EMBL/GenBank/DDBJ whole genome shotgun (WGS) entry which is preliminary data.</text>
</comment>
<evidence type="ECO:0000256" key="5">
    <source>
        <dbReference type="ARBA" id="ARBA00022643"/>
    </source>
</evidence>
<dbReference type="SUPFAM" id="SSF55874">
    <property type="entry name" value="ATPase domain of HSP90 chaperone/DNA topoisomerase II/histidine kinase"/>
    <property type="match status" value="1"/>
</dbReference>
<dbReference type="OrthoDB" id="136506at2"/>
<organism evidence="13 14">
    <name type="scientific">Croceicoccus mobilis</name>
    <dbReference type="NCBI Taxonomy" id="1703339"/>
    <lineage>
        <taxon>Bacteria</taxon>
        <taxon>Pseudomonadati</taxon>
        <taxon>Pseudomonadota</taxon>
        <taxon>Alphaproteobacteria</taxon>
        <taxon>Sphingomonadales</taxon>
        <taxon>Erythrobacteraceae</taxon>
        <taxon>Croceicoccus</taxon>
    </lineage>
</organism>
<keyword evidence="8" id="KW-0547">Nucleotide-binding</keyword>
<evidence type="ECO:0000256" key="9">
    <source>
        <dbReference type="ARBA" id="ARBA00022777"/>
    </source>
</evidence>
<dbReference type="SMART" id="SM00911">
    <property type="entry name" value="HWE_HK"/>
    <property type="match status" value="1"/>
</dbReference>
<reference evidence="13" key="2">
    <citation type="submission" date="2020-09" db="EMBL/GenBank/DDBJ databases">
        <authorList>
            <person name="Sun Q."/>
            <person name="Zhou Y."/>
        </authorList>
    </citation>
    <scope>NUCLEOTIDE SEQUENCE</scope>
    <source>
        <strain evidence="13">CGMCC 1.15360</strain>
    </source>
</reference>
<dbReference type="RefSeq" id="WP_066776920.1">
    <property type="nucleotide sequence ID" value="NZ_BMIP01000005.1"/>
</dbReference>
<dbReference type="PANTHER" id="PTHR41523">
    <property type="entry name" value="TWO-COMPONENT SYSTEM SENSOR PROTEIN"/>
    <property type="match status" value="1"/>
</dbReference>
<evidence type="ECO:0000313" key="14">
    <source>
        <dbReference type="Proteomes" id="UP000612349"/>
    </source>
</evidence>
<keyword evidence="14" id="KW-1185">Reference proteome</keyword>
<keyword evidence="10" id="KW-0067">ATP-binding</keyword>
<dbReference type="GO" id="GO:0005524">
    <property type="term" value="F:ATP binding"/>
    <property type="evidence" value="ECO:0007669"/>
    <property type="project" value="UniProtKB-KW"/>
</dbReference>
<evidence type="ECO:0000256" key="11">
    <source>
        <dbReference type="ARBA" id="ARBA00023026"/>
    </source>
</evidence>
<dbReference type="Pfam" id="PF08448">
    <property type="entry name" value="PAS_4"/>
    <property type="match status" value="2"/>
</dbReference>
<evidence type="ECO:0000256" key="1">
    <source>
        <dbReference type="ARBA" id="ARBA00000085"/>
    </source>
</evidence>
<dbReference type="Proteomes" id="UP000612349">
    <property type="component" value="Unassembled WGS sequence"/>
</dbReference>
<evidence type="ECO:0000259" key="12">
    <source>
        <dbReference type="PROSITE" id="PS50113"/>
    </source>
</evidence>
<evidence type="ECO:0000256" key="8">
    <source>
        <dbReference type="ARBA" id="ARBA00022741"/>
    </source>
</evidence>
<comment type="catalytic activity">
    <reaction evidence="1">
        <text>ATP + protein L-histidine = ADP + protein N-phospho-L-histidine.</text>
        <dbReference type="EC" id="2.7.13.3"/>
    </reaction>
</comment>
<dbReference type="CDD" id="cd00130">
    <property type="entry name" value="PAS"/>
    <property type="match status" value="1"/>
</dbReference>
<dbReference type="EMBL" id="BMIP01000005">
    <property type="protein sequence ID" value="GGD74443.1"/>
    <property type="molecule type" value="Genomic_DNA"/>
</dbReference>
<dbReference type="InterPro" id="IPR036890">
    <property type="entry name" value="HATPase_C_sf"/>
</dbReference>
<dbReference type="InterPro" id="IPR013656">
    <property type="entry name" value="PAS_4"/>
</dbReference>
<evidence type="ECO:0000256" key="7">
    <source>
        <dbReference type="ARBA" id="ARBA00022737"/>
    </source>
</evidence>
<dbReference type="AlphaFoldDB" id="A0A917DW72"/>
<dbReference type="Gene3D" id="3.30.565.10">
    <property type="entry name" value="Histidine kinase-like ATPase, C-terminal domain"/>
    <property type="match status" value="1"/>
</dbReference>
<protein>
    <recommendedName>
        <fullName evidence="2">histidine kinase</fullName>
        <ecNumber evidence="2">2.7.13.3</ecNumber>
    </recommendedName>
</protein>
<dbReference type="SMART" id="SM00091">
    <property type="entry name" value="PAS"/>
    <property type="match status" value="2"/>
</dbReference>
<reference evidence="13" key="1">
    <citation type="journal article" date="2014" name="Int. J. Syst. Evol. Microbiol.">
        <title>Complete genome sequence of Corynebacterium casei LMG S-19264T (=DSM 44701T), isolated from a smear-ripened cheese.</title>
        <authorList>
            <consortium name="US DOE Joint Genome Institute (JGI-PGF)"/>
            <person name="Walter F."/>
            <person name="Albersmeier A."/>
            <person name="Kalinowski J."/>
            <person name="Ruckert C."/>
        </authorList>
    </citation>
    <scope>NUCLEOTIDE SEQUENCE</scope>
    <source>
        <strain evidence="13">CGMCC 1.15360</strain>
    </source>
</reference>
<feature type="domain" description="PAC" evidence="12">
    <location>
        <begin position="72"/>
        <end position="131"/>
    </location>
</feature>
<dbReference type="PANTHER" id="PTHR41523:SF7">
    <property type="entry name" value="HISTIDINE KINASE"/>
    <property type="match status" value="1"/>
</dbReference>
<evidence type="ECO:0000256" key="6">
    <source>
        <dbReference type="ARBA" id="ARBA00022679"/>
    </source>
</evidence>
<dbReference type="Pfam" id="PF07536">
    <property type="entry name" value="HWE_HK"/>
    <property type="match status" value="1"/>
</dbReference>
<keyword evidence="3" id="KW-0597">Phosphoprotein</keyword>
<dbReference type="InterPro" id="IPR000014">
    <property type="entry name" value="PAS"/>
</dbReference>
<name>A0A917DW72_9SPHN</name>
<keyword evidence="6" id="KW-0808">Transferase</keyword>
<evidence type="ECO:0000313" key="13">
    <source>
        <dbReference type="EMBL" id="GGD74443.1"/>
    </source>
</evidence>
<sequence>MDYKALLTFSPNPYVVMDPDLVIVWANEAYLRVTMQTESAIVGRNVFDAFPSEGESHDLLSSSFDRVLETRKADEIALIRYDIRAPDGSMSERFWSATHTPILDDDGEITHILQHTVDVTELHKLRQLREEVRVVERAGVVQARNLDLEEQTERMRHMFEQAPGFVALLDGPDHVFQLANDAYYELTGNRELIGLSVAEAMPEMVEQGFVRVLDEVWKGGTPYFGRSEEIFLDLATGRKRMYLEFIYQPISDHNGNPTGIYVQGYDVTEEVMAQRRQELLLEELNHRVKNTLAVVQGLAGQSFRTIDATGEARRIFNERLRALAAAHDLLTSQNWEASTLSDTLVSSIQAATGDDLTRFDLDGPNVLLSPKLAVALAMTVHELCTNAVKYGALSTQGGRIAITWSVEPAGDERDSLTIEWRESGGPPVVKPQRRGFGTRLIEAGFVMEHDGEAALQYEPEGLQCTIRLKIVKQGK</sequence>
<evidence type="ECO:0000256" key="3">
    <source>
        <dbReference type="ARBA" id="ARBA00022553"/>
    </source>
</evidence>
<dbReference type="InterPro" id="IPR035965">
    <property type="entry name" value="PAS-like_dom_sf"/>
</dbReference>
<dbReference type="EC" id="2.7.13.3" evidence="2"/>
<dbReference type="InterPro" id="IPR011102">
    <property type="entry name" value="Sig_transdc_His_kinase_HWE"/>
</dbReference>
<keyword evidence="11" id="KW-0843">Virulence</keyword>
<keyword evidence="9" id="KW-0418">Kinase</keyword>
<evidence type="ECO:0000256" key="2">
    <source>
        <dbReference type="ARBA" id="ARBA00012438"/>
    </source>
</evidence>
<dbReference type="SUPFAM" id="SSF55785">
    <property type="entry name" value="PYP-like sensor domain (PAS domain)"/>
    <property type="match status" value="2"/>
</dbReference>
<accession>A0A917DW72</accession>
<evidence type="ECO:0000256" key="10">
    <source>
        <dbReference type="ARBA" id="ARBA00022840"/>
    </source>
</evidence>
<keyword evidence="4" id="KW-0285">Flavoprotein</keyword>
<dbReference type="Gene3D" id="3.30.450.20">
    <property type="entry name" value="PAS domain"/>
    <property type="match status" value="2"/>
</dbReference>
<dbReference type="InterPro" id="IPR000700">
    <property type="entry name" value="PAS-assoc_C"/>
</dbReference>
<keyword evidence="5" id="KW-0288">FMN</keyword>
<dbReference type="GO" id="GO:0004673">
    <property type="term" value="F:protein histidine kinase activity"/>
    <property type="evidence" value="ECO:0007669"/>
    <property type="project" value="UniProtKB-EC"/>
</dbReference>
<proteinExistence type="predicted"/>
<keyword evidence="7" id="KW-0677">Repeat</keyword>